<dbReference type="SUPFAM" id="SSF90123">
    <property type="entry name" value="ABC transporter transmembrane region"/>
    <property type="match status" value="1"/>
</dbReference>
<keyword evidence="3" id="KW-0472">Membrane</keyword>
<evidence type="ECO:0000259" key="4">
    <source>
        <dbReference type="Pfam" id="PF00664"/>
    </source>
</evidence>
<dbReference type="Proteomes" id="UP001140949">
    <property type="component" value="Unassembled WGS sequence"/>
</dbReference>
<evidence type="ECO:0000256" key="1">
    <source>
        <dbReference type="ARBA" id="ARBA00022692"/>
    </source>
</evidence>
<reference evidence="5" key="1">
    <citation type="journal article" date="2023" name="GigaByte">
        <title>Genome assembly of the bearded iris, Iris pallida Lam.</title>
        <authorList>
            <person name="Bruccoleri R.E."/>
            <person name="Oakeley E.J."/>
            <person name="Faust A.M.E."/>
            <person name="Altorfer M."/>
            <person name="Dessus-Babus S."/>
            <person name="Burckhardt D."/>
            <person name="Oertli M."/>
            <person name="Naumann U."/>
            <person name="Petersen F."/>
            <person name="Wong J."/>
        </authorList>
    </citation>
    <scope>NUCLEOTIDE SEQUENCE</scope>
    <source>
        <strain evidence="5">GSM-AAB239-AS_SAM_17_03QT</strain>
    </source>
</reference>
<dbReference type="InterPro" id="IPR036640">
    <property type="entry name" value="ABC1_TM_sf"/>
</dbReference>
<dbReference type="InterPro" id="IPR011527">
    <property type="entry name" value="ABC1_TM_dom"/>
</dbReference>
<evidence type="ECO:0000313" key="6">
    <source>
        <dbReference type="Proteomes" id="UP001140949"/>
    </source>
</evidence>
<dbReference type="Pfam" id="PF00664">
    <property type="entry name" value="ABC_membrane"/>
    <property type="match status" value="1"/>
</dbReference>
<dbReference type="GO" id="GO:0140359">
    <property type="term" value="F:ABC-type transporter activity"/>
    <property type="evidence" value="ECO:0007669"/>
    <property type="project" value="InterPro"/>
</dbReference>
<sequence length="136" mass="15366">MRRLLGLLELSSDVGAPTTLLQERWARMIIMGSPRGGVVGGCGEEPDGREAEEQEAQRKALHAQINHPQNHHVCALFRLSWFGYAEIACWMYTGERQVSMLRRRYLETVLRQDVGFFNTDARTGDTVFSVATNTLL</sequence>
<evidence type="ECO:0000256" key="3">
    <source>
        <dbReference type="ARBA" id="ARBA00023136"/>
    </source>
</evidence>
<feature type="domain" description="ABC transmembrane type-1" evidence="4">
    <location>
        <begin position="80"/>
        <end position="130"/>
    </location>
</feature>
<accession>A0AAX6FP11</accession>
<dbReference type="GO" id="GO:0016020">
    <property type="term" value="C:membrane"/>
    <property type="evidence" value="ECO:0007669"/>
    <property type="project" value="InterPro"/>
</dbReference>
<evidence type="ECO:0000313" key="5">
    <source>
        <dbReference type="EMBL" id="KAJ6818043.1"/>
    </source>
</evidence>
<dbReference type="GO" id="GO:0005524">
    <property type="term" value="F:ATP binding"/>
    <property type="evidence" value="ECO:0007669"/>
    <property type="project" value="InterPro"/>
</dbReference>
<organism evidence="5 6">
    <name type="scientific">Iris pallida</name>
    <name type="common">Sweet iris</name>
    <dbReference type="NCBI Taxonomy" id="29817"/>
    <lineage>
        <taxon>Eukaryota</taxon>
        <taxon>Viridiplantae</taxon>
        <taxon>Streptophyta</taxon>
        <taxon>Embryophyta</taxon>
        <taxon>Tracheophyta</taxon>
        <taxon>Spermatophyta</taxon>
        <taxon>Magnoliopsida</taxon>
        <taxon>Liliopsida</taxon>
        <taxon>Asparagales</taxon>
        <taxon>Iridaceae</taxon>
        <taxon>Iridoideae</taxon>
        <taxon>Irideae</taxon>
        <taxon>Iris</taxon>
    </lineage>
</organism>
<dbReference type="AlphaFoldDB" id="A0AAX6FP11"/>
<proteinExistence type="predicted"/>
<keyword evidence="2" id="KW-1133">Transmembrane helix</keyword>
<reference evidence="5" key="2">
    <citation type="submission" date="2023-04" db="EMBL/GenBank/DDBJ databases">
        <authorList>
            <person name="Bruccoleri R.E."/>
            <person name="Oakeley E.J."/>
            <person name="Faust A.-M."/>
            <person name="Dessus-Babus S."/>
            <person name="Altorfer M."/>
            <person name="Burckhardt D."/>
            <person name="Oertli M."/>
            <person name="Naumann U."/>
            <person name="Petersen F."/>
            <person name="Wong J."/>
        </authorList>
    </citation>
    <scope>NUCLEOTIDE SEQUENCE</scope>
    <source>
        <strain evidence="5">GSM-AAB239-AS_SAM_17_03QT</strain>
        <tissue evidence="5">Leaf</tissue>
    </source>
</reference>
<name>A0AAX6FP11_IRIPA</name>
<keyword evidence="1" id="KW-0812">Transmembrane</keyword>
<dbReference type="EMBL" id="JANAVB010027399">
    <property type="protein sequence ID" value="KAJ6818043.1"/>
    <property type="molecule type" value="Genomic_DNA"/>
</dbReference>
<evidence type="ECO:0000256" key="2">
    <source>
        <dbReference type="ARBA" id="ARBA00022989"/>
    </source>
</evidence>
<protein>
    <submittedName>
        <fullName evidence="5">ABC transporter B family member 19</fullName>
    </submittedName>
</protein>
<keyword evidence="6" id="KW-1185">Reference proteome</keyword>
<dbReference type="Gene3D" id="1.20.1560.10">
    <property type="entry name" value="ABC transporter type 1, transmembrane domain"/>
    <property type="match status" value="1"/>
</dbReference>
<comment type="caution">
    <text evidence="5">The sequence shown here is derived from an EMBL/GenBank/DDBJ whole genome shotgun (WGS) entry which is preliminary data.</text>
</comment>
<gene>
    <name evidence="5" type="ORF">M6B38_408505</name>
</gene>